<dbReference type="EMBL" id="UGSK01000001">
    <property type="protein sequence ID" value="SUA99565.1"/>
    <property type="molecule type" value="Genomic_DNA"/>
</dbReference>
<organism evidence="1 2">
    <name type="scientific">Pannonibacter phragmitetus</name>
    <dbReference type="NCBI Taxonomy" id="121719"/>
    <lineage>
        <taxon>Bacteria</taxon>
        <taxon>Pseudomonadati</taxon>
        <taxon>Pseudomonadota</taxon>
        <taxon>Alphaproteobacteria</taxon>
        <taxon>Hyphomicrobiales</taxon>
        <taxon>Stappiaceae</taxon>
        <taxon>Pannonibacter</taxon>
    </lineage>
</organism>
<evidence type="ECO:0000313" key="2">
    <source>
        <dbReference type="Proteomes" id="UP000255000"/>
    </source>
</evidence>
<dbReference type="Proteomes" id="UP000255000">
    <property type="component" value="Unassembled WGS sequence"/>
</dbReference>
<accession>A0A378ZQL6</accession>
<evidence type="ECO:0000313" key="1">
    <source>
        <dbReference type="EMBL" id="SUA99565.1"/>
    </source>
</evidence>
<dbReference type="AlphaFoldDB" id="A0A378ZQL6"/>
<reference evidence="1 2" key="1">
    <citation type="submission" date="2018-06" db="EMBL/GenBank/DDBJ databases">
        <authorList>
            <consortium name="Pathogen Informatics"/>
            <person name="Doyle S."/>
        </authorList>
    </citation>
    <scope>NUCLEOTIDE SEQUENCE [LARGE SCALE GENOMIC DNA]</scope>
    <source>
        <strain evidence="1 2">NCTC13350</strain>
    </source>
</reference>
<gene>
    <name evidence="1" type="ORF">NCTC13350_00464</name>
</gene>
<sequence>MKPIDLYEMFGAGQVTQVQSRLSEDAAFRAEALADLNDAVSRHYGITLPLRLAVVETEEGFQVLAPVEDDVLSEDELDLVAGGGAQQCAISLVGSKLRT</sequence>
<proteinExistence type="predicted"/>
<name>A0A378ZQL6_9HYPH</name>
<protein>
    <submittedName>
        <fullName evidence="1">Uncharacterized protein</fullName>
    </submittedName>
</protein>
<dbReference type="RefSeq" id="WP_019963477.1">
    <property type="nucleotide sequence ID" value="NZ_UGSK01000001.1"/>
</dbReference>